<dbReference type="PANTHER" id="PTHR30146">
    <property type="entry name" value="LACI-RELATED TRANSCRIPTIONAL REPRESSOR"/>
    <property type="match status" value="1"/>
</dbReference>
<dbReference type="Gene3D" id="3.40.50.2300">
    <property type="match status" value="2"/>
</dbReference>
<evidence type="ECO:0000256" key="3">
    <source>
        <dbReference type="ARBA" id="ARBA00023163"/>
    </source>
</evidence>
<dbReference type="SUPFAM" id="SSF53822">
    <property type="entry name" value="Periplasmic binding protein-like I"/>
    <property type="match status" value="1"/>
</dbReference>
<dbReference type="EMBL" id="PKHA01000005">
    <property type="protein sequence ID" value="PKY98646.1"/>
    <property type="molecule type" value="Genomic_DNA"/>
</dbReference>
<feature type="domain" description="HTH lacI-type" evidence="4">
    <location>
        <begin position="23"/>
        <end position="77"/>
    </location>
</feature>
<dbReference type="CDD" id="cd01392">
    <property type="entry name" value="HTH_LacI"/>
    <property type="match status" value="1"/>
</dbReference>
<dbReference type="SUPFAM" id="SSF47413">
    <property type="entry name" value="lambda repressor-like DNA-binding domains"/>
    <property type="match status" value="1"/>
</dbReference>
<dbReference type="PANTHER" id="PTHR30146:SF109">
    <property type="entry name" value="HTH-TYPE TRANSCRIPTIONAL REGULATOR GALS"/>
    <property type="match status" value="1"/>
</dbReference>
<dbReference type="InterPro" id="IPR028082">
    <property type="entry name" value="Peripla_BP_I"/>
</dbReference>
<reference evidence="5 6" key="1">
    <citation type="submission" date="2017-12" db="EMBL/GenBank/DDBJ databases">
        <title>Phylogenetic diversity of female urinary microbiome.</title>
        <authorList>
            <person name="Thomas-White K."/>
            <person name="Wolfe A.J."/>
        </authorList>
    </citation>
    <scope>NUCLEOTIDE SEQUENCE [LARGE SCALE GENOMIC DNA]</scope>
    <source>
        <strain evidence="5 6">UMB0319</strain>
    </source>
</reference>
<evidence type="ECO:0000259" key="4">
    <source>
        <dbReference type="PROSITE" id="PS50932"/>
    </source>
</evidence>
<dbReference type="Pfam" id="PF00356">
    <property type="entry name" value="LacI"/>
    <property type="match status" value="1"/>
</dbReference>
<comment type="caution">
    <text evidence="5">The sequence shown here is derived from an EMBL/GenBank/DDBJ whole genome shotgun (WGS) entry which is preliminary data.</text>
</comment>
<keyword evidence="2" id="KW-0238">DNA-binding</keyword>
<keyword evidence="3" id="KW-0804">Transcription</keyword>
<evidence type="ECO:0000256" key="2">
    <source>
        <dbReference type="ARBA" id="ARBA00023125"/>
    </source>
</evidence>
<dbReference type="Gene3D" id="1.10.260.40">
    <property type="entry name" value="lambda repressor-like DNA-binding domains"/>
    <property type="match status" value="1"/>
</dbReference>
<dbReference type="InterPro" id="IPR010982">
    <property type="entry name" value="Lambda_DNA-bd_dom_sf"/>
</dbReference>
<evidence type="ECO:0000256" key="1">
    <source>
        <dbReference type="ARBA" id="ARBA00023015"/>
    </source>
</evidence>
<dbReference type="InterPro" id="IPR046335">
    <property type="entry name" value="LacI/GalR-like_sensor"/>
</dbReference>
<dbReference type="AlphaFoldDB" id="A0A2I1KSP5"/>
<sequence>MTSLNMSSPTIHDACEYTAAMTSKILDVAALAGVSAKTVSRVVNDEPGVSESTRRKVLEAVARLDYSPDRAATYLRTGRSGVIGLAVPELGQPFFAELADRIATTAARHHLSVVLGVTGQHGEAEEDFLNRHVELDGVILYWQGLGPQRLSTEARRRPIVILGENKHDDVDRVTMGNDLGVRLALAHLLALGRERIAVIGMPEAGTPSHGAARARSEAFRRAAAELGLEPDPSLLVASDEWRRPEGAAAVRYLLDQGRRFDAVLAFNDGLALGALHELNRQGVHVPDEVAVTGFDNLEISRFSVPSLTTVSPRLSSYADDAVDLLLQRLADPALPPRTMVEDVTLLPRDSTIGGRGLWAHA</sequence>
<proteinExistence type="predicted"/>
<dbReference type="CDD" id="cd06267">
    <property type="entry name" value="PBP1_LacI_sugar_binding-like"/>
    <property type="match status" value="1"/>
</dbReference>
<dbReference type="GO" id="GO:0003700">
    <property type="term" value="F:DNA-binding transcription factor activity"/>
    <property type="evidence" value="ECO:0007669"/>
    <property type="project" value="TreeGrafter"/>
</dbReference>
<gene>
    <name evidence="5" type="ORF">CYJ26_05965</name>
</gene>
<dbReference type="Proteomes" id="UP000234778">
    <property type="component" value="Unassembled WGS sequence"/>
</dbReference>
<name>A0A2I1KSP5_9ACTO</name>
<dbReference type="SMART" id="SM00354">
    <property type="entry name" value="HTH_LACI"/>
    <property type="match status" value="1"/>
</dbReference>
<dbReference type="Pfam" id="PF13377">
    <property type="entry name" value="Peripla_BP_3"/>
    <property type="match status" value="1"/>
</dbReference>
<evidence type="ECO:0000313" key="6">
    <source>
        <dbReference type="Proteomes" id="UP000234778"/>
    </source>
</evidence>
<evidence type="ECO:0000313" key="5">
    <source>
        <dbReference type="EMBL" id="PKY98646.1"/>
    </source>
</evidence>
<dbReference type="InterPro" id="IPR000843">
    <property type="entry name" value="HTH_LacI"/>
</dbReference>
<dbReference type="GO" id="GO:0000976">
    <property type="term" value="F:transcription cis-regulatory region binding"/>
    <property type="evidence" value="ECO:0007669"/>
    <property type="project" value="TreeGrafter"/>
</dbReference>
<keyword evidence="1" id="KW-0805">Transcription regulation</keyword>
<dbReference type="PROSITE" id="PS50932">
    <property type="entry name" value="HTH_LACI_2"/>
    <property type="match status" value="1"/>
</dbReference>
<organism evidence="5 6">
    <name type="scientific">Actinomyces urogenitalis</name>
    <dbReference type="NCBI Taxonomy" id="103621"/>
    <lineage>
        <taxon>Bacteria</taxon>
        <taxon>Bacillati</taxon>
        <taxon>Actinomycetota</taxon>
        <taxon>Actinomycetes</taxon>
        <taxon>Actinomycetales</taxon>
        <taxon>Actinomycetaceae</taxon>
        <taxon>Actinomyces</taxon>
    </lineage>
</organism>
<accession>A0A2I1KSP5</accession>
<protein>
    <submittedName>
        <fullName evidence="5">LacI family transcriptional regulator</fullName>
    </submittedName>
</protein>
<dbReference type="PROSITE" id="PS00356">
    <property type="entry name" value="HTH_LACI_1"/>
    <property type="match status" value="1"/>
</dbReference>